<accession>A0A8J2WBR9</accession>
<evidence type="ECO:0000313" key="1">
    <source>
        <dbReference type="EMBL" id="CAH0097962.1"/>
    </source>
</evidence>
<organism evidence="1 2">
    <name type="scientific">Daphnia galeata</name>
    <dbReference type="NCBI Taxonomy" id="27404"/>
    <lineage>
        <taxon>Eukaryota</taxon>
        <taxon>Metazoa</taxon>
        <taxon>Ecdysozoa</taxon>
        <taxon>Arthropoda</taxon>
        <taxon>Crustacea</taxon>
        <taxon>Branchiopoda</taxon>
        <taxon>Diplostraca</taxon>
        <taxon>Cladocera</taxon>
        <taxon>Anomopoda</taxon>
        <taxon>Daphniidae</taxon>
        <taxon>Daphnia</taxon>
    </lineage>
</organism>
<comment type="caution">
    <text evidence="1">The sequence shown here is derived from an EMBL/GenBank/DDBJ whole genome shotgun (WGS) entry which is preliminary data.</text>
</comment>
<dbReference type="EMBL" id="CAKKLH010000001">
    <property type="protein sequence ID" value="CAH0097962.1"/>
    <property type="molecule type" value="Genomic_DNA"/>
</dbReference>
<name>A0A8J2WBR9_9CRUS</name>
<dbReference type="OrthoDB" id="5859291at2759"/>
<keyword evidence="2" id="KW-1185">Reference proteome</keyword>
<sequence>MCYVGFLEPQCHGPDKTLVLWWLTSETFTDKAYFGHQPLPALPATFAGLQHTEHFSFRLGTNFRKMVNLLAVRNLLQCQSKRTLWGWLNTVTNKVDESRIKDVGPDRAAAEWLLRCGAGVRWKDKESILTDYNSLPPGGYRNLFIEEIDATGSCIMSVGFPHLKGLKYLKKLTLHKCNYLDNEALPMLAAVKDSLVELQLSSCGDISNSGIKSLSHLSNLRHLLLYDLPEVTNKEGCIEFLHSALPKCDIEFPYASVSEIKSEKE</sequence>
<dbReference type="InterPro" id="IPR032675">
    <property type="entry name" value="LRR_dom_sf"/>
</dbReference>
<dbReference type="Proteomes" id="UP000789390">
    <property type="component" value="Unassembled WGS sequence"/>
</dbReference>
<protein>
    <recommendedName>
        <fullName evidence="3">ATP synthase subunit s, mitochondrial</fullName>
    </recommendedName>
</protein>
<reference evidence="1" key="1">
    <citation type="submission" date="2021-11" db="EMBL/GenBank/DDBJ databases">
        <authorList>
            <person name="Schell T."/>
        </authorList>
    </citation>
    <scope>NUCLEOTIDE SEQUENCE</scope>
    <source>
        <strain evidence="1">M5</strain>
    </source>
</reference>
<gene>
    <name evidence="1" type="ORF">DGAL_LOCUS8</name>
</gene>
<proteinExistence type="predicted"/>
<dbReference type="SUPFAM" id="SSF52047">
    <property type="entry name" value="RNI-like"/>
    <property type="match status" value="1"/>
</dbReference>
<dbReference type="Gene3D" id="3.80.10.10">
    <property type="entry name" value="Ribonuclease Inhibitor"/>
    <property type="match status" value="1"/>
</dbReference>
<dbReference type="AlphaFoldDB" id="A0A8J2WBR9"/>
<evidence type="ECO:0008006" key="3">
    <source>
        <dbReference type="Google" id="ProtNLM"/>
    </source>
</evidence>
<evidence type="ECO:0000313" key="2">
    <source>
        <dbReference type="Proteomes" id="UP000789390"/>
    </source>
</evidence>